<dbReference type="Proteomes" id="UP000470520">
    <property type="component" value="Unassembled WGS sequence"/>
</dbReference>
<accession>A0A7K3QTR5</accession>
<dbReference type="EMBL" id="JAAGMR010000199">
    <property type="protein sequence ID" value="NEB93266.1"/>
    <property type="molecule type" value="Genomic_DNA"/>
</dbReference>
<protein>
    <submittedName>
        <fullName evidence="1">Uncharacterized protein</fullName>
    </submittedName>
</protein>
<dbReference type="AlphaFoldDB" id="A0A7K3QTR5"/>
<organism evidence="1 2">
    <name type="scientific">Streptomyces bauhiniae</name>
    <dbReference type="NCBI Taxonomy" id="2340725"/>
    <lineage>
        <taxon>Bacteria</taxon>
        <taxon>Bacillati</taxon>
        <taxon>Actinomycetota</taxon>
        <taxon>Actinomycetes</taxon>
        <taxon>Kitasatosporales</taxon>
        <taxon>Streptomycetaceae</taxon>
        <taxon>Streptomyces</taxon>
    </lineage>
</organism>
<proteinExistence type="predicted"/>
<comment type="caution">
    <text evidence="1">The sequence shown here is derived from an EMBL/GenBank/DDBJ whole genome shotgun (WGS) entry which is preliminary data.</text>
</comment>
<evidence type="ECO:0000313" key="2">
    <source>
        <dbReference type="Proteomes" id="UP000470520"/>
    </source>
</evidence>
<gene>
    <name evidence="1" type="ORF">G3I21_16460</name>
</gene>
<sequence length="61" mass="6976">MLDFRAGSEVNAMKSRFIPFDERSAEDQDFTHPGCEGPLPERPFLHTAVTSVNAEREVLYY</sequence>
<name>A0A7K3QTR5_9ACTN</name>
<reference evidence="1 2" key="1">
    <citation type="submission" date="2020-01" db="EMBL/GenBank/DDBJ databases">
        <title>Insect and environment-associated Actinomycetes.</title>
        <authorList>
            <person name="Currrie C."/>
            <person name="Chevrette M."/>
            <person name="Carlson C."/>
            <person name="Stubbendieck R."/>
            <person name="Wendt-Pienkowski E."/>
        </authorList>
    </citation>
    <scope>NUCLEOTIDE SEQUENCE [LARGE SCALE GENOMIC DNA]</scope>
    <source>
        <strain evidence="1 2">SID7754</strain>
    </source>
</reference>
<evidence type="ECO:0000313" key="1">
    <source>
        <dbReference type="EMBL" id="NEB93266.1"/>
    </source>
</evidence>
<dbReference type="RefSeq" id="WP_164189478.1">
    <property type="nucleotide sequence ID" value="NZ_JAAGMR010000199.1"/>
</dbReference>